<evidence type="ECO:0000313" key="2">
    <source>
        <dbReference type="EMBL" id="WUP76168.1"/>
    </source>
</evidence>
<name>A0ABZ1ST17_9ACTN</name>
<sequence>MPWATLRAAADAPLIRQCIQVRKRGVTDLGWDITIAQSVVDAAQGDGTPRADVEKAWPVPSWVRAVTCAAVKVTPWNAPGGVPCRSEGVYAVPLRPLVLSVIVGTLRHVLDLSLAGSAPTPAPTVTVVVPTSIPTPVITVTTPPENLDPWKDIWLSDFGGAALGATVTVIAVFVAAYLAARSARLGREEERRIAFGIQFLEVVSELNRRYVLGGAKEIKEATMNWLIWQPRMQALYGSHRQHRLFFEWMNRGIDDFDEIITRASNMELSPEDRRKAVGEVVPVLIKLEHNLIKWIQDPKGWRKGQQTIEKESGP</sequence>
<gene>
    <name evidence="2" type="ORF">OG913_03865</name>
</gene>
<reference evidence="2" key="1">
    <citation type="submission" date="2022-10" db="EMBL/GenBank/DDBJ databases">
        <title>The complete genomes of actinobacterial strains from the NBC collection.</title>
        <authorList>
            <person name="Joergensen T.S."/>
            <person name="Alvarez Arevalo M."/>
            <person name="Sterndorff E.B."/>
            <person name="Faurdal D."/>
            <person name="Vuksanovic O."/>
            <person name="Mourched A.-S."/>
            <person name="Charusanti P."/>
            <person name="Shaw S."/>
            <person name="Blin K."/>
            <person name="Weber T."/>
        </authorList>
    </citation>
    <scope>NUCLEOTIDE SEQUENCE</scope>
    <source>
        <strain evidence="2">NBC_00254</strain>
    </source>
</reference>
<keyword evidence="3" id="KW-1185">Reference proteome</keyword>
<dbReference type="RefSeq" id="WP_328709759.1">
    <property type="nucleotide sequence ID" value="NZ_CP108085.1"/>
</dbReference>
<dbReference type="Proteomes" id="UP001432011">
    <property type="component" value="Chromosome"/>
</dbReference>
<keyword evidence="1" id="KW-0472">Membrane</keyword>
<evidence type="ECO:0000313" key="3">
    <source>
        <dbReference type="Proteomes" id="UP001432011"/>
    </source>
</evidence>
<evidence type="ECO:0000256" key="1">
    <source>
        <dbReference type="SAM" id="Phobius"/>
    </source>
</evidence>
<dbReference type="EMBL" id="CP108085">
    <property type="protein sequence ID" value="WUP76168.1"/>
    <property type="molecule type" value="Genomic_DNA"/>
</dbReference>
<accession>A0ABZ1ST17</accession>
<feature type="transmembrane region" description="Helical" evidence="1">
    <location>
        <begin position="158"/>
        <end position="180"/>
    </location>
</feature>
<protein>
    <recommendedName>
        <fullName evidence="4">DUF4760 domain-containing protein</fullName>
    </recommendedName>
</protein>
<organism evidence="2 3">
    <name type="scientific">Microbispora hainanensis</name>
    <dbReference type="NCBI Taxonomy" id="568844"/>
    <lineage>
        <taxon>Bacteria</taxon>
        <taxon>Bacillati</taxon>
        <taxon>Actinomycetota</taxon>
        <taxon>Actinomycetes</taxon>
        <taxon>Streptosporangiales</taxon>
        <taxon>Streptosporangiaceae</taxon>
        <taxon>Microbispora</taxon>
    </lineage>
</organism>
<evidence type="ECO:0008006" key="4">
    <source>
        <dbReference type="Google" id="ProtNLM"/>
    </source>
</evidence>
<proteinExistence type="predicted"/>
<keyword evidence="1" id="KW-0812">Transmembrane</keyword>
<keyword evidence="1" id="KW-1133">Transmembrane helix</keyword>